<dbReference type="SUPFAM" id="SSF52540">
    <property type="entry name" value="P-loop containing nucleoside triphosphate hydrolases"/>
    <property type="match status" value="1"/>
</dbReference>
<dbReference type="Proteomes" id="UP000569914">
    <property type="component" value="Unassembled WGS sequence"/>
</dbReference>
<proteinExistence type="predicted"/>
<dbReference type="GO" id="GO:0016301">
    <property type="term" value="F:kinase activity"/>
    <property type="evidence" value="ECO:0007669"/>
    <property type="project" value="UniProtKB-KW"/>
</dbReference>
<dbReference type="Pfam" id="PF13238">
    <property type="entry name" value="AAA_18"/>
    <property type="match status" value="1"/>
</dbReference>
<accession>A0A7Y9I961</accession>
<dbReference type="InterPro" id="IPR027417">
    <property type="entry name" value="P-loop_NTPase"/>
</dbReference>
<dbReference type="AlphaFoldDB" id="A0A7Y9I961"/>
<protein>
    <submittedName>
        <fullName evidence="1">Putative kinase</fullName>
    </submittedName>
</protein>
<dbReference type="RefSeq" id="WP_179753151.1">
    <property type="nucleotide sequence ID" value="NZ_JACCBU010000001.1"/>
</dbReference>
<keyword evidence="1" id="KW-0808">Transferase</keyword>
<evidence type="ECO:0000313" key="2">
    <source>
        <dbReference type="Proteomes" id="UP000569914"/>
    </source>
</evidence>
<dbReference type="Gene3D" id="3.40.50.300">
    <property type="entry name" value="P-loop containing nucleotide triphosphate hydrolases"/>
    <property type="match status" value="1"/>
</dbReference>
<gene>
    <name evidence="1" type="ORF">BKA15_003714</name>
</gene>
<dbReference type="EMBL" id="JACCBU010000001">
    <property type="protein sequence ID" value="NYE72385.1"/>
    <property type="molecule type" value="Genomic_DNA"/>
</dbReference>
<evidence type="ECO:0000313" key="1">
    <source>
        <dbReference type="EMBL" id="NYE72385.1"/>
    </source>
</evidence>
<name>A0A7Y9I961_9ACTN</name>
<keyword evidence="2" id="KW-1185">Reference proteome</keyword>
<reference evidence="1 2" key="1">
    <citation type="submission" date="2020-07" db="EMBL/GenBank/DDBJ databases">
        <title>Sequencing the genomes of 1000 actinobacteria strains.</title>
        <authorList>
            <person name="Klenk H.-P."/>
        </authorList>
    </citation>
    <scope>NUCLEOTIDE SEQUENCE [LARGE SCALE GENOMIC DNA]</scope>
    <source>
        <strain evidence="1 2">DSM 22083</strain>
    </source>
</reference>
<comment type="caution">
    <text evidence="1">The sequence shown here is derived from an EMBL/GenBank/DDBJ whole genome shotgun (WGS) entry which is preliminary data.</text>
</comment>
<organism evidence="1 2">
    <name type="scientific">Microlunatus parietis</name>
    <dbReference type="NCBI Taxonomy" id="682979"/>
    <lineage>
        <taxon>Bacteria</taxon>
        <taxon>Bacillati</taxon>
        <taxon>Actinomycetota</taxon>
        <taxon>Actinomycetes</taxon>
        <taxon>Propionibacteriales</taxon>
        <taxon>Propionibacteriaceae</taxon>
        <taxon>Microlunatus</taxon>
    </lineage>
</organism>
<keyword evidence="1" id="KW-0418">Kinase</keyword>
<sequence>MSTGYEAVLINGTVGVGKTTVLDALGDQLAAEGIPGVAVDLDELGRLWPKPPGDGFNVAFTLANLRDLSANAKAAGAEKLIMAGVVETPDQRRRFAEAVGGRLHLVRLTADLELIKERIRQRHEQDPEGRDWHLDRVRELTEILDRADVDDHVIDVTDLAPEQTAKRIRTLIPL</sequence>